<keyword evidence="2" id="KW-0548">Nucleotidyltransferase</keyword>
<dbReference type="GO" id="GO:0046872">
    <property type="term" value="F:metal ion binding"/>
    <property type="evidence" value="ECO:0007669"/>
    <property type="project" value="UniProtKB-KW"/>
</dbReference>
<dbReference type="PRINTS" id="PR00866">
    <property type="entry name" value="RNADNAPOLMS"/>
</dbReference>
<name>A0A5R8M8V8_9FLAO</name>
<evidence type="ECO:0000256" key="4">
    <source>
        <dbReference type="ARBA" id="ARBA00022842"/>
    </source>
</evidence>
<dbReference type="InterPro" id="IPR000477">
    <property type="entry name" value="RT_dom"/>
</dbReference>
<organism evidence="9 10">
    <name type="scientific">Maribacter aurantiacus</name>
    <dbReference type="NCBI Taxonomy" id="1882343"/>
    <lineage>
        <taxon>Bacteria</taxon>
        <taxon>Pseudomonadati</taxon>
        <taxon>Bacteroidota</taxon>
        <taxon>Flavobacteriia</taxon>
        <taxon>Flavobacteriales</taxon>
        <taxon>Flavobacteriaceae</taxon>
        <taxon>Maribacter</taxon>
    </lineage>
</organism>
<proteinExistence type="inferred from homology"/>
<evidence type="ECO:0000313" key="9">
    <source>
        <dbReference type="EMBL" id="TLF45199.1"/>
    </source>
</evidence>
<sequence length="273" mass="31446">MIKSINHLSNHYLQIKKEELLELSKNTPKYYNTFIKKQVKPDGRVKRREITEACGLLKRTHKLILKNVLQKIDFPSPPFIGGLKKKDNILNAYFHQGKPHKFCTDLKNFYPHINNKMVYKAFVNRGFSADVSSILTKLTTNKGGLIQGGVNSTHIAYLTIWNTAQKLLEICDKEEIVFTIYVDDMTFSSSHDFKELSLELRDIIIEGGFFVNHDKTFYTKGKADITGVKVGQNTLNVKDDFREKLNNIDGLNDKQKAGLEMYYERVVTYGRTK</sequence>
<protein>
    <submittedName>
        <fullName evidence="9">RNA-directed DNA polymerase</fullName>
    </submittedName>
</protein>
<dbReference type="GO" id="GO:0051607">
    <property type="term" value="P:defense response to virus"/>
    <property type="evidence" value="ECO:0007669"/>
    <property type="project" value="UniProtKB-KW"/>
</dbReference>
<gene>
    <name evidence="9" type="ORF">FEK29_07370</name>
</gene>
<evidence type="ECO:0000313" key="10">
    <source>
        <dbReference type="Proteomes" id="UP000308382"/>
    </source>
</evidence>
<comment type="caution">
    <text evidence="9">The sequence shown here is derived from an EMBL/GenBank/DDBJ whole genome shotgun (WGS) entry which is preliminary data.</text>
</comment>
<dbReference type="Pfam" id="PF00078">
    <property type="entry name" value="RVT_1"/>
    <property type="match status" value="1"/>
</dbReference>
<evidence type="ECO:0000256" key="3">
    <source>
        <dbReference type="ARBA" id="ARBA00022723"/>
    </source>
</evidence>
<evidence type="ECO:0000259" key="8">
    <source>
        <dbReference type="Pfam" id="PF00078"/>
    </source>
</evidence>
<dbReference type="OrthoDB" id="9780724at2"/>
<dbReference type="InterPro" id="IPR043502">
    <property type="entry name" value="DNA/RNA_pol_sf"/>
</dbReference>
<keyword evidence="5 9" id="KW-0695">RNA-directed DNA polymerase</keyword>
<evidence type="ECO:0000256" key="5">
    <source>
        <dbReference type="ARBA" id="ARBA00022918"/>
    </source>
</evidence>
<evidence type="ECO:0000256" key="7">
    <source>
        <dbReference type="ARBA" id="ARBA00034120"/>
    </source>
</evidence>
<keyword evidence="4" id="KW-0460">Magnesium</keyword>
<comment type="similarity">
    <text evidence="7">Belongs to the bacterial reverse transcriptase family.</text>
</comment>
<evidence type="ECO:0000256" key="2">
    <source>
        <dbReference type="ARBA" id="ARBA00022695"/>
    </source>
</evidence>
<evidence type="ECO:0000256" key="6">
    <source>
        <dbReference type="ARBA" id="ARBA00023118"/>
    </source>
</evidence>
<keyword evidence="10" id="KW-1185">Reference proteome</keyword>
<dbReference type="GO" id="GO:0003964">
    <property type="term" value="F:RNA-directed DNA polymerase activity"/>
    <property type="evidence" value="ECO:0007669"/>
    <property type="project" value="UniProtKB-KW"/>
</dbReference>
<keyword evidence="3" id="KW-0479">Metal-binding</keyword>
<accession>A0A5R8M8V8</accession>
<dbReference type="InterPro" id="IPR000123">
    <property type="entry name" value="Reverse_transcriptase_msDNA"/>
</dbReference>
<dbReference type="SUPFAM" id="SSF56672">
    <property type="entry name" value="DNA/RNA polymerases"/>
    <property type="match status" value="1"/>
</dbReference>
<dbReference type="AlphaFoldDB" id="A0A5R8M8V8"/>
<dbReference type="Proteomes" id="UP000308382">
    <property type="component" value="Unassembled WGS sequence"/>
</dbReference>
<dbReference type="CDD" id="cd03487">
    <property type="entry name" value="RT_Bac_retron_II"/>
    <property type="match status" value="1"/>
</dbReference>
<feature type="domain" description="Reverse transcriptase" evidence="8">
    <location>
        <begin position="48"/>
        <end position="229"/>
    </location>
</feature>
<dbReference type="EMBL" id="VBUK01000003">
    <property type="protein sequence ID" value="TLF45199.1"/>
    <property type="molecule type" value="Genomic_DNA"/>
</dbReference>
<keyword evidence="6" id="KW-0051">Antiviral defense</keyword>
<dbReference type="GO" id="GO:0003723">
    <property type="term" value="F:RNA binding"/>
    <property type="evidence" value="ECO:0007669"/>
    <property type="project" value="InterPro"/>
</dbReference>
<dbReference type="RefSeq" id="WP_138257786.1">
    <property type="nucleotide sequence ID" value="NZ_VBUK01000003.1"/>
</dbReference>
<reference evidence="9 10" key="1">
    <citation type="journal article" date="2017" name="Int. J. Syst. Evol. Microbiol.">
        <title>Maripseudobacter aurantiacus gen. nov., sp. nov., a novel member of the family Flavobacteriaceae isolated from a sedimentation basin.</title>
        <authorList>
            <person name="Chen C."/>
            <person name="Su Y."/>
            <person name="Tao T."/>
            <person name="Fu G."/>
            <person name="Zhang C."/>
            <person name="Sun C."/>
            <person name="Zhang X."/>
            <person name="Wu M."/>
        </authorList>
    </citation>
    <scope>NUCLEOTIDE SEQUENCE [LARGE SCALE GENOMIC DNA]</scope>
    <source>
        <strain evidence="10">CDA4</strain>
    </source>
</reference>
<evidence type="ECO:0000256" key="1">
    <source>
        <dbReference type="ARBA" id="ARBA00022679"/>
    </source>
</evidence>
<keyword evidence="1" id="KW-0808">Transferase</keyword>